<dbReference type="Pfam" id="PF13630">
    <property type="entry name" value="SdpI"/>
    <property type="match status" value="1"/>
</dbReference>
<dbReference type="RefSeq" id="WP_065282956.1">
    <property type="nucleotide sequence ID" value="NZ_CP016287.1"/>
</dbReference>
<protein>
    <recommendedName>
        <fullName evidence="4">SdpI family protein</fullName>
    </recommendedName>
</protein>
<organism evidence="2 3">
    <name type="scientific">Rhizobium leguminosarum</name>
    <dbReference type="NCBI Taxonomy" id="384"/>
    <lineage>
        <taxon>Bacteria</taxon>
        <taxon>Pseudomonadati</taxon>
        <taxon>Pseudomonadota</taxon>
        <taxon>Alphaproteobacteria</taxon>
        <taxon>Hyphomicrobiales</taxon>
        <taxon>Rhizobiaceae</taxon>
        <taxon>Rhizobium/Agrobacterium group</taxon>
        <taxon>Rhizobium</taxon>
    </lineage>
</organism>
<proteinExistence type="predicted"/>
<geneLocation type="plasmid" evidence="2 3">
    <name>unnamed1</name>
</geneLocation>
<feature type="transmembrane region" description="Helical" evidence="1">
    <location>
        <begin position="94"/>
        <end position="118"/>
    </location>
</feature>
<feature type="transmembrane region" description="Helical" evidence="1">
    <location>
        <begin position="149"/>
        <end position="182"/>
    </location>
</feature>
<dbReference type="AlphaFoldDB" id="A0A1B1CHQ2"/>
<gene>
    <name evidence="2" type="ORF">BA011_26410</name>
</gene>
<keyword evidence="1" id="KW-1133">Transmembrane helix</keyword>
<keyword evidence="1" id="KW-0472">Membrane</keyword>
<dbReference type="InterPro" id="IPR025962">
    <property type="entry name" value="SdpI/YhfL"/>
</dbReference>
<feature type="transmembrane region" description="Helical" evidence="1">
    <location>
        <begin position="32"/>
        <end position="48"/>
    </location>
</feature>
<evidence type="ECO:0000313" key="2">
    <source>
        <dbReference type="EMBL" id="ANP89305.1"/>
    </source>
</evidence>
<dbReference type="Proteomes" id="UP000092691">
    <property type="component" value="Plasmid unnamed1"/>
</dbReference>
<keyword evidence="1" id="KW-0812">Transmembrane</keyword>
<name>A0A1B1CHQ2_RHILE</name>
<dbReference type="EMBL" id="CP016287">
    <property type="protein sequence ID" value="ANP89305.1"/>
    <property type="molecule type" value="Genomic_DNA"/>
</dbReference>
<keyword evidence="2" id="KW-0614">Plasmid</keyword>
<reference evidence="2 3" key="1">
    <citation type="submission" date="2016-06" db="EMBL/GenBank/DDBJ databases">
        <title>Microsymbionts genomes from the relict species Vavilovia formosa.</title>
        <authorList>
            <person name="Chirak E."/>
            <person name="Kimeklis A."/>
            <person name="Andronov E."/>
        </authorList>
    </citation>
    <scope>NUCLEOTIDE SEQUENCE [LARGE SCALE GENOMIC DNA]</scope>
    <source>
        <strain evidence="2 3">Vaf10</strain>
        <plasmid evidence="3">Plasmid unnamed1</plasmid>
    </source>
</reference>
<evidence type="ECO:0000256" key="1">
    <source>
        <dbReference type="SAM" id="Phobius"/>
    </source>
</evidence>
<sequence length="192" mass="20704">MVMIGLALFAVAPLLAAIFVPNALAQHSDVEGAIILTVLALIILGLMERWLNSTTGTAVFQALGWRCRLLQLSIVALLATAASMLLFIGPTLRFWNYGVLTAELGLLLLAGGLASMVAPRNSVIGFRTRRTLASDEIWRAENSVWGRRLALASLLVFLAALTGSWGVMLAVGVAMMIGIAFLVDDWRKGRQR</sequence>
<evidence type="ECO:0000313" key="3">
    <source>
        <dbReference type="Proteomes" id="UP000092691"/>
    </source>
</evidence>
<accession>A0A1B1CHQ2</accession>
<feature type="transmembrane region" description="Helical" evidence="1">
    <location>
        <begin position="69"/>
        <end position="88"/>
    </location>
</feature>
<evidence type="ECO:0008006" key="4">
    <source>
        <dbReference type="Google" id="ProtNLM"/>
    </source>
</evidence>